<dbReference type="InterPro" id="IPR025164">
    <property type="entry name" value="Toastrack_DUF4097"/>
</dbReference>
<dbReference type="Pfam" id="PF13349">
    <property type="entry name" value="DUF4097"/>
    <property type="match status" value="1"/>
</dbReference>
<feature type="domain" description="DUF4097" evidence="1">
    <location>
        <begin position="15"/>
        <end position="219"/>
    </location>
</feature>
<dbReference type="Proteomes" id="UP000198415">
    <property type="component" value="Unassembled WGS sequence"/>
</dbReference>
<evidence type="ECO:0000313" key="2">
    <source>
        <dbReference type="EMBL" id="SNS47786.1"/>
    </source>
</evidence>
<reference evidence="2 3" key="1">
    <citation type="submission" date="2017-06" db="EMBL/GenBank/DDBJ databases">
        <authorList>
            <person name="Kim H.J."/>
            <person name="Triplett B.A."/>
        </authorList>
    </citation>
    <scope>NUCLEOTIDE SEQUENCE [LARGE SCALE GENOMIC DNA]</scope>
    <source>
        <strain evidence="2 3">DSM 43151</strain>
    </source>
</reference>
<protein>
    <recommendedName>
        <fullName evidence="1">DUF4097 domain-containing protein</fullName>
    </recommendedName>
</protein>
<organism evidence="2 3">
    <name type="scientific">Actinoplanes regularis</name>
    <dbReference type="NCBI Taxonomy" id="52697"/>
    <lineage>
        <taxon>Bacteria</taxon>
        <taxon>Bacillati</taxon>
        <taxon>Actinomycetota</taxon>
        <taxon>Actinomycetes</taxon>
        <taxon>Micromonosporales</taxon>
        <taxon>Micromonosporaceae</taxon>
        <taxon>Actinoplanes</taxon>
    </lineage>
</organism>
<dbReference type="OrthoDB" id="3252095at2"/>
<dbReference type="EMBL" id="FZNR01000016">
    <property type="protein sequence ID" value="SNS47786.1"/>
    <property type="molecule type" value="Genomic_DNA"/>
</dbReference>
<keyword evidence="3" id="KW-1185">Reference proteome</keyword>
<dbReference type="AlphaFoldDB" id="A0A239ESY0"/>
<evidence type="ECO:0000313" key="3">
    <source>
        <dbReference type="Proteomes" id="UP000198415"/>
    </source>
</evidence>
<name>A0A239ESY0_9ACTN</name>
<proteinExistence type="predicted"/>
<dbReference type="RefSeq" id="WP_089297032.1">
    <property type="nucleotide sequence ID" value="NZ_BOMU01000079.1"/>
</dbReference>
<accession>A0A239ESY0</accession>
<evidence type="ECO:0000259" key="1">
    <source>
        <dbReference type="Pfam" id="PF13349"/>
    </source>
</evidence>
<gene>
    <name evidence="2" type="ORF">SAMN06264365_11696</name>
</gene>
<sequence>MQKFETSTPISAVLEVPSGRVEFVAAERADTTVEISPVDAGKSRDVKVAEQATVDYADGVLRIVVAAKKVDQILGASGSVEVKVGLPAGSRVEVKAAATELRTAGRLGDVVFDGAYGTVELDEAAGVRLTSAAGDVVVGRLGGSAQISTAKGDIRIAEAGPGTVVLRTGAGSISVGAAPGVSAGLDAGTSHGRIDNSLKNDGVTELNIHATTAYGDITARSL</sequence>